<dbReference type="PANTHER" id="PTHR43775">
    <property type="entry name" value="FATTY ACID SYNTHASE"/>
    <property type="match status" value="1"/>
</dbReference>
<dbReference type="InterPro" id="IPR020843">
    <property type="entry name" value="ER"/>
</dbReference>
<dbReference type="SMART" id="SM00825">
    <property type="entry name" value="PKS_KS"/>
    <property type="match status" value="1"/>
</dbReference>
<dbReference type="Proteomes" id="UP000800094">
    <property type="component" value="Unassembled WGS sequence"/>
</dbReference>
<dbReference type="GO" id="GO:0004312">
    <property type="term" value="F:fatty acid synthase activity"/>
    <property type="evidence" value="ECO:0007669"/>
    <property type="project" value="TreeGrafter"/>
</dbReference>
<dbReference type="Pfam" id="PF16197">
    <property type="entry name" value="KAsynt_C_assoc"/>
    <property type="match status" value="1"/>
</dbReference>
<dbReference type="Pfam" id="PF00698">
    <property type="entry name" value="Acyl_transf_1"/>
    <property type="match status" value="1"/>
</dbReference>
<dbReference type="GO" id="GO:0008168">
    <property type="term" value="F:methyltransferase activity"/>
    <property type="evidence" value="ECO:0007669"/>
    <property type="project" value="UniProtKB-KW"/>
</dbReference>
<dbReference type="Pfam" id="PF23297">
    <property type="entry name" value="ACP_SdgA_C"/>
    <property type="match status" value="1"/>
</dbReference>
<dbReference type="GO" id="GO:0008270">
    <property type="term" value="F:zinc ion binding"/>
    <property type="evidence" value="ECO:0007669"/>
    <property type="project" value="InterPro"/>
</dbReference>
<dbReference type="Pfam" id="PF08659">
    <property type="entry name" value="KR"/>
    <property type="match status" value="1"/>
</dbReference>
<dbReference type="PROSITE" id="PS01162">
    <property type="entry name" value="QOR_ZETA_CRYSTAL"/>
    <property type="match status" value="1"/>
</dbReference>
<dbReference type="SUPFAM" id="SSF52151">
    <property type="entry name" value="FabD/lysophospholipase-like"/>
    <property type="match status" value="1"/>
</dbReference>
<feature type="domain" description="Carrier" evidence="10">
    <location>
        <begin position="2344"/>
        <end position="2422"/>
    </location>
</feature>
<dbReference type="Gene3D" id="1.10.1200.10">
    <property type="entry name" value="ACP-like"/>
    <property type="match status" value="1"/>
</dbReference>
<dbReference type="SUPFAM" id="SSF51735">
    <property type="entry name" value="NAD(P)-binding Rossmann-fold domains"/>
    <property type="match status" value="2"/>
</dbReference>
<keyword evidence="1" id="KW-0596">Phosphopantetheine</keyword>
<dbReference type="SUPFAM" id="SSF53335">
    <property type="entry name" value="S-adenosyl-L-methionine-dependent methyltransferases"/>
    <property type="match status" value="1"/>
</dbReference>
<dbReference type="InterPro" id="IPR016036">
    <property type="entry name" value="Malonyl_transacylase_ACP-bd"/>
</dbReference>
<dbReference type="InterPro" id="IPR001227">
    <property type="entry name" value="Ac_transferase_dom_sf"/>
</dbReference>
<feature type="region of interest" description="Disordered" evidence="9">
    <location>
        <begin position="1"/>
        <end position="43"/>
    </location>
</feature>
<dbReference type="InterPro" id="IPR011032">
    <property type="entry name" value="GroES-like_sf"/>
</dbReference>
<dbReference type="Gene3D" id="3.10.129.110">
    <property type="entry name" value="Polyketide synthase dehydratase"/>
    <property type="match status" value="1"/>
</dbReference>
<dbReference type="RefSeq" id="XP_033677500.1">
    <property type="nucleotide sequence ID" value="XM_033834523.1"/>
</dbReference>
<dbReference type="PROSITE" id="PS52019">
    <property type="entry name" value="PKS_MFAS_DH"/>
    <property type="match status" value="1"/>
</dbReference>
<dbReference type="InterPro" id="IPR042104">
    <property type="entry name" value="PKS_dehydratase_sf"/>
</dbReference>
<evidence type="ECO:0000256" key="5">
    <source>
        <dbReference type="ARBA" id="ARBA00023002"/>
    </source>
</evidence>
<dbReference type="Pfam" id="PF21089">
    <property type="entry name" value="PKS_DH_N"/>
    <property type="match status" value="1"/>
</dbReference>
<feature type="active site" description="Proton donor; for dehydratase activity" evidence="8">
    <location>
        <position position="1181"/>
    </location>
</feature>
<dbReference type="CDD" id="cd00833">
    <property type="entry name" value="PKS"/>
    <property type="match status" value="1"/>
</dbReference>
<dbReference type="InterPro" id="IPR020806">
    <property type="entry name" value="PKS_PP-bd"/>
</dbReference>
<dbReference type="SMART" id="SM00826">
    <property type="entry name" value="PKS_DH"/>
    <property type="match status" value="1"/>
</dbReference>
<dbReference type="InterPro" id="IPR036736">
    <property type="entry name" value="ACP-like_sf"/>
</dbReference>
<dbReference type="SMART" id="SM00827">
    <property type="entry name" value="PKS_AT"/>
    <property type="match status" value="1"/>
</dbReference>
<dbReference type="Gene3D" id="3.40.366.10">
    <property type="entry name" value="Malonyl-Coenzyme A Acyl Carrier Protein, domain 2"/>
    <property type="match status" value="1"/>
</dbReference>
<keyword evidence="3" id="KW-0808">Transferase</keyword>
<dbReference type="InterPro" id="IPR049900">
    <property type="entry name" value="PKS_mFAS_DH"/>
</dbReference>
<dbReference type="InterPro" id="IPR018201">
    <property type="entry name" value="Ketoacyl_synth_AS"/>
</dbReference>
<dbReference type="SMART" id="SM00822">
    <property type="entry name" value="PKS_KR"/>
    <property type="match status" value="1"/>
</dbReference>
<evidence type="ECO:0000313" key="14">
    <source>
        <dbReference type="Proteomes" id="UP000800094"/>
    </source>
</evidence>
<evidence type="ECO:0000259" key="12">
    <source>
        <dbReference type="PROSITE" id="PS52019"/>
    </source>
</evidence>
<dbReference type="InterPro" id="IPR020807">
    <property type="entry name" value="PKS_DH"/>
</dbReference>
<dbReference type="InterPro" id="IPR029063">
    <property type="entry name" value="SAM-dependent_MTases_sf"/>
</dbReference>
<dbReference type="GeneID" id="54587853"/>
<dbReference type="PROSITE" id="PS50075">
    <property type="entry name" value="CARRIER"/>
    <property type="match status" value="1"/>
</dbReference>
<dbReference type="Gene3D" id="3.90.180.10">
    <property type="entry name" value="Medium-chain alcohol dehydrogenases, catalytic domain"/>
    <property type="match status" value="1"/>
</dbReference>
<feature type="active site" description="Proton acceptor; for dehydratase activity" evidence="8">
    <location>
        <position position="1001"/>
    </location>
</feature>
<dbReference type="InterPro" id="IPR049552">
    <property type="entry name" value="PKS_DH_N"/>
</dbReference>
<dbReference type="InterPro" id="IPR002364">
    <property type="entry name" value="Quin_OxRdtase/zeta-crystal_CS"/>
</dbReference>
<dbReference type="Gene3D" id="3.40.50.150">
    <property type="entry name" value="Vaccinia Virus protein VP39"/>
    <property type="match status" value="1"/>
</dbReference>
<dbReference type="OrthoDB" id="329835at2759"/>
<keyword evidence="7" id="KW-0012">Acyltransferase</keyword>
<accession>A0A6A6HWN2</accession>
<dbReference type="InterPro" id="IPR036291">
    <property type="entry name" value="NAD(P)-bd_dom_sf"/>
</dbReference>
<gene>
    <name evidence="13" type="ORF">BU26DRAFT_582307</name>
</gene>
<keyword evidence="6" id="KW-0511">Multifunctional enzyme</keyword>
<dbReference type="GO" id="GO:0032259">
    <property type="term" value="P:methylation"/>
    <property type="evidence" value="ECO:0007669"/>
    <property type="project" value="UniProtKB-KW"/>
</dbReference>
<dbReference type="InterPro" id="IPR014030">
    <property type="entry name" value="Ketoacyl_synth_N"/>
</dbReference>
<keyword evidence="5" id="KW-0560">Oxidoreductase</keyword>
<evidence type="ECO:0000256" key="6">
    <source>
        <dbReference type="ARBA" id="ARBA00023268"/>
    </source>
</evidence>
<evidence type="ECO:0000256" key="7">
    <source>
        <dbReference type="ARBA" id="ARBA00023315"/>
    </source>
</evidence>
<evidence type="ECO:0000256" key="2">
    <source>
        <dbReference type="ARBA" id="ARBA00022553"/>
    </source>
</evidence>
<feature type="domain" description="Ketosynthase family 3 (KS3)" evidence="11">
    <location>
        <begin position="47"/>
        <end position="472"/>
    </location>
</feature>
<dbReference type="PROSITE" id="PS52004">
    <property type="entry name" value="KS3_2"/>
    <property type="match status" value="1"/>
</dbReference>
<evidence type="ECO:0000259" key="10">
    <source>
        <dbReference type="PROSITE" id="PS50075"/>
    </source>
</evidence>
<organism evidence="13 14">
    <name type="scientific">Trematosphaeria pertusa</name>
    <dbReference type="NCBI Taxonomy" id="390896"/>
    <lineage>
        <taxon>Eukaryota</taxon>
        <taxon>Fungi</taxon>
        <taxon>Dikarya</taxon>
        <taxon>Ascomycota</taxon>
        <taxon>Pezizomycotina</taxon>
        <taxon>Dothideomycetes</taxon>
        <taxon>Pleosporomycetidae</taxon>
        <taxon>Pleosporales</taxon>
        <taxon>Massarineae</taxon>
        <taxon>Trematosphaeriaceae</taxon>
        <taxon>Trematosphaeria</taxon>
    </lineage>
</organism>
<dbReference type="InterPro" id="IPR016035">
    <property type="entry name" value="Acyl_Trfase/lysoPLipase"/>
</dbReference>
<dbReference type="InterPro" id="IPR013154">
    <property type="entry name" value="ADH-like_N"/>
</dbReference>
<dbReference type="SUPFAM" id="SSF55048">
    <property type="entry name" value="Probable ACP-binding domain of malonyl-CoA ACP transacylase"/>
    <property type="match status" value="1"/>
</dbReference>
<dbReference type="SUPFAM" id="SSF47336">
    <property type="entry name" value="ACP-like"/>
    <property type="match status" value="1"/>
</dbReference>
<dbReference type="Pfam" id="PF14765">
    <property type="entry name" value="PS-DH"/>
    <property type="match status" value="1"/>
</dbReference>
<dbReference type="InterPro" id="IPR013149">
    <property type="entry name" value="ADH-like_C"/>
</dbReference>
<dbReference type="Gene3D" id="3.40.50.720">
    <property type="entry name" value="NAD(P)-binding Rossmann-like Domain"/>
    <property type="match status" value="3"/>
</dbReference>
<dbReference type="Pfam" id="PF08240">
    <property type="entry name" value="ADH_N"/>
    <property type="match status" value="1"/>
</dbReference>
<feature type="region of interest" description="C-terminal hotdog fold" evidence="8">
    <location>
        <begin position="1115"/>
        <end position="1268"/>
    </location>
</feature>
<evidence type="ECO:0000256" key="1">
    <source>
        <dbReference type="ARBA" id="ARBA00022450"/>
    </source>
</evidence>
<dbReference type="InterPro" id="IPR057326">
    <property type="entry name" value="KR_dom"/>
</dbReference>
<evidence type="ECO:0000256" key="3">
    <source>
        <dbReference type="ARBA" id="ARBA00022679"/>
    </source>
</evidence>
<sequence>MEARLQGPEISEPREEKYAGDEYPENRLGCRTQGPSDSNTVADGGHAEPIVIVGMGLRLPGGISKPSDLWDLLCEERSGRCEFGKNQLNIEGYYHPNAQRPGSLHTKEAYLLRDSSLLFDHTFFGVNSALVASMDPNQRKMLEVAYEALESAGEPLEKISGANVGVFVGNMAADNQIMLAHDIDFAPQHASTGMSTAILSNRINHIFNLRGPSLTIDTACASSMYALHLAVNSIQNGDCNTAIVGGSNLIMGPEVQLLTARLGALSPTSTCHTFDASADGYGRAEGFGALYLMRLSEAKSGGYPIRALIRGTAVNANGRTAGISHPSADGQEALIRRAYKVAKLPTKDTAYFECHGTGTPVGDPVEISAISKVFGPERVGKSPLLIGSVKTNLGHSEAVSGIVGIMKTILAIEKGFIPATIGVRELNPNIDFAAAQVKVISKLTPWPQGSFRRASVNSFGYGGANGHCILENVPTSDGEAGLRKLRSEPHRLVVLPFSAHDPVSLAANISATGTVIKQTNILDVAYTLSTRRNIFRHKAFVIAESHDPKAALEPSTTHRHYPNALQTPRIAFIFTGQGAQWAGMGTELFALHPFEISIRRQDEILRRLSNSPSWTLKDVLTGCASISIQDAIVSQTACTALQIALIDLLRAWEVTPYVCIGHSSGEIAAAYTSGKITLEEAIVTAYYRGYALGTNSRKGSMLAVGMTAESARELISGIEEEVKIAAINSPSSVTLSGNASSIERLETELKQKNVFARILRTGNNAYHSHHMTAVGITYEKLLLRDLADIAGTPEEGVKAVPLDATWISSVSPNKRSFFVNSNPAYWRKNLELPVQFSQAVQNMLSKDGKGPDVVIEIGPHATLRSPMQAIFAEVQGAEGVKVPTYLSAMKRHEDGLRTILELCGNLFCLNHSVNLQKVNAARPLVDGGVQNIPGKMCTELPPYRYNYGKPIHHESRVFREIRDRKHLHHDILGVLQPGCSKNRPSWRNILRIKDTPWLVDHKLIPQVIFPAAGYIALATEALAQYQNRRVAGQEAPIFRLRNLSIKTPMEIPKDDEGVEILIHIQTVSPGSEWHTFLVSSVSKESNTWTEHASGFVATQSDVQQRLKVPERSSSPHYFEVKEWYEKFSQCGLGYGPSFQGLSDLCCYPARSVTMATVGTNMTQDMFNGPESQYCIHPCTLDSCFQLLPIAAHGGQTKQLQSAFVPIGVEELTIWPSTDEGSHARAVASARRSGLRGGRGDIQLFSQDGKPRVEVVNMQCVRYQGGPVIDKPMQAGTSPYSQLVWKPDISILAKQKAIAMFSAAVSIQDRWKGSSYSRMRQVLDLLCHKNPSMKVIDVGTDSSSVTEAALDVLGGVRSASQKFSKYVCTDYASFMDESMQIMLAHCKDISYQPLDVQDRPDKQGYHGDFDLLIARANHELTSNALDAFRNIRQLLRPGGHLLLAEATGSSAEWNDTLTWSDFTGVDLHFEDGPLQLQTTRTILATASSPEPLETNQNSVQLLYVITDSLEDQFAQALVLAASNAGVDSQLITFKDADIASCSRVILTARAGHHPLLDGSESEFGALKKIISRSSSLLFLTDGDVLRGANPKAALLTGLVRMLVTEDASSRFGIVHLEEGHSTSDHALLQAVLRQESDLHDHSGRNESEVAMYNGIAHIPRLLTNAEMNEQYHELNPEKPTIVERSLGNRTPLQLDFELPGVLGSQYFRPNTSFDDPLTERWIEVEVRSAGLNWKDIAAVTGKIDLDYFSHECSGIVLACGSGVHDFSPGDRVYGVALSRFGNVVRAPAGFMQLMPDDSTFSEMATIPVAFVSALYALLHLGRLERGQRVLIQSAAGGVGLAAIQIARNAGAEIYATVSTKEKMEYLVEHCNIPQNHIFNARSTKDLPRMMEETGQKGFDVILSSYSGNSMQEAIQCLARRGVFIDLGREDIMRHHMMPMDVFARSATFTSFDLDDIAIHEAEFLMRLMKEMDDLRRNGFLRPLPFAKFDVSKLNQALLHLSKAKHIGKIVVGYKPEGSIVKQLDVPHGAKFRRDAVYVLVGGLRGVGRSVVHWMVSRGARKIVIFNRSGSACPEALSLVDEVAKKGAEVKVVKCDVATASEVESAMYTAADYGPIKGILHAAAVYEDGVFNTLSYDRWKLPLSAKVQGSMNLHDVAESRGLDLDFFVMISSIEAVVALPSQAAYCAANCFQDAFARYRRSIGRPATSIAFGLISDMSEVGQWASARGTIARNGLYPIGEYDLLRLLEGVFVEKHRYDLGDTAFDHLAQAQIVCCLDPGELANHSLKQERMNIQTPRWHSDAKFSHLFRAMRSCLRDKDTVSEPERETPSLTSEVNQLISNGNFEEAAELVNSAIIEQAASLLGVAPESIDSRRSIAHYGVDSLLAVELRNWITHSFQDTIPLLKLLDESISIRDLGAMILVSQKKDDASDASVPTKVNGVGDSHA</sequence>
<dbReference type="InterPro" id="IPR049551">
    <property type="entry name" value="PKS_DH_C"/>
</dbReference>
<dbReference type="GO" id="GO:0006633">
    <property type="term" value="P:fatty acid biosynthetic process"/>
    <property type="evidence" value="ECO:0007669"/>
    <property type="project" value="InterPro"/>
</dbReference>
<keyword evidence="2" id="KW-0597">Phosphoprotein</keyword>
<name>A0A6A6HWN2_9PLEO</name>
<dbReference type="GO" id="GO:0016491">
    <property type="term" value="F:oxidoreductase activity"/>
    <property type="evidence" value="ECO:0007669"/>
    <property type="project" value="UniProtKB-KW"/>
</dbReference>
<dbReference type="PROSITE" id="PS00012">
    <property type="entry name" value="PHOSPHOPANTETHEINE"/>
    <property type="match status" value="1"/>
</dbReference>
<dbReference type="SUPFAM" id="SSF53901">
    <property type="entry name" value="Thiolase-like"/>
    <property type="match status" value="1"/>
</dbReference>
<dbReference type="EMBL" id="ML987207">
    <property type="protein sequence ID" value="KAF2242496.1"/>
    <property type="molecule type" value="Genomic_DNA"/>
</dbReference>
<dbReference type="PROSITE" id="PS00606">
    <property type="entry name" value="KS3_1"/>
    <property type="match status" value="1"/>
</dbReference>
<evidence type="ECO:0000256" key="4">
    <source>
        <dbReference type="ARBA" id="ARBA00022857"/>
    </source>
</evidence>
<keyword evidence="4" id="KW-0521">NADP</keyword>
<evidence type="ECO:0000256" key="8">
    <source>
        <dbReference type="PROSITE-ProRule" id="PRU01363"/>
    </source>
</evidence>
<dbReference type="InterPro" id="IPR006162">
    <property type="entry name" value="Ppantetheine_attach_site"/>
</dbReference>
<dbReference type="SUPFAM" id="SSF50129">
    <property type="entry name" value="GroES-like"/>
    <property type="match status" value="1"/>
</dbReference>
<dbReference type="InterPro" id="IPR050091">
    <property type="entry name" value="PKS_NRPS_Biosynth_Enz"/>
</dbReference>
<dbReference type="SMART" id="SM00823">
    <property type="entry name" value="PKS_PP"/>
    <property type="match status" value="1"/>
</dbReference>
<dbReference type="PANTHER" id="PTHR43775:SF50">
    <property type="entry name" value="HIGHLY REDUCING POLYKETIDE SYNTHASE SRDA"/>
    <property type="match status" value="1"/>
</dbReference>
<evidence type="ECO:0000313" key="13">
    <source>
        <dbReference type="EMBL" id="KAF2242496.1"/>
    </source>
</evidence>
<dbReference type="GO" id="GO:0044550">
    <property type="term" value="P:secondary metabolite biosynthetic process"/>
    <property type="evidence" value="ECO:0007669"/>
    <property type="project" value="TreeGrafter"/>
</dbReference>
<dbReference type="InterPro" id="IPR013968">
    <property type="entry name" value="PKS_KR"/>
</dbReference>
<dbReference type="Pfam" id="PF02801">
    <property type="entry name" value="Ketoacyl-synt_C"/>
    <property type="match status" value="1"/>
</dbReference>
<dbReference type="CDD" id="cd05195">
    <property type="entry name" value="enoyl_red"/>
    <property type="match status" value="1"/>
</dbReference>
<dbReference type="InterPro" id="IPR009081">
    <property type="entry name" value="PP-bd_ACP"/>
</dbReference>
<dbReference type="Gene3D" id="3.40.47.10">
    <property type="match status" value="1"/>
</dbReference>
<feature type="compositionally biased region" description="Basic and acidic residues" evidence="9">
    <location>
        <begin position="11"/>
        <end position="20"/>
    </location>
</feature>
<feature type="region of interest" description="N-terminal hotdog fold" evidence="8">
    <location>
        <begin position="969"/>
        <end position="1103"/>
    </location>
</feature>
<dbReference type="InterPro" id="IPR014043">
    <property type="entry name" value="Acyl_transferase_dom"/>
</dbReference>
<dbReference type="GO" id="GO:0004315">
    <property type="term" value="F:3-oxoacyl-[acyl-carrier-protein] synthase activity"/>
    <property type="evidence" value="ECO:0007669"/>
    <property type="project" value="InterPro"/>
</dbReference>
<dbReference type="Pfam" id="PF00109">
    <property type="entry name" value="ketoacyl-synt"/>
    <property type="match status" value="1"/>
</dbReference>
<keyword evidence="14" id="KW-1185">Reference proteome</keyword>
<dbReference type="InterPro" id="IPR032821">
    <property type="entry name" value="PKS_assoc"/>
</dbReference>
<evidence type="ECO:0000256" key="9">
    <source>
        <dbReference type="SAM" id="MobiDB-lite"/>
    </source>
</evidence>
<dbReference type="InterPro" id="IPR014031">
    <property type="entry name" value="Ketoacyl_synth_C"/>
</dbReference>
<reference evidence="13" key="1">
    <citation type="journal article" date="2020" name="Stud. Mycol.">
        <title>101 Dothideomycetes genomes: a test case for predicting lifestyles and emergence of pathogens.</title>
        <authorList>
            <person name="Haridas S."/>
            <person name="Albert R."/>
            <person name="Binder M."/>
            <person name="Bloem J."/>
            <person name="Labutti K."/>
            <person name="Salamov A."/>
            <person name="Andreopoulos B."/>
            <person name="Baker S."/>
            <person name="Barry K."/>
            <person name="Bills G."/>
            <person name="Bluhm B."/>
            <person name="Cannon C."/>
            <person name="Castanera R."/>
            <person name="Culley D."/>
            <person name="Daum C."/>
            <person name="Ezra D."/>
            <person name="Gonzalez J."/>
            <person name="Henrissat B."/>
            <person name="Kuo A."/>
            <person name="Liang C."/>
            <person name="Lipzen A."/>
            <person name="Lutzoni F."/>
            <person name="Magnuson J."/>
            <person name="Mondo S."/>
            <person name="Nolan M."/>
            <person name="Ohm R."/>
            <person name="Pangilinan J."/>
            <person name="Park H.-J."/>
            <person name="Ramirez L."/>
            <person name="Alfaro M."/>
            <person name="Sun H."/>
            <person name="Tritt A."/>
            <person name="Yoshinaga Y."/>
            <person name="Zwiers L.-H."/>
            <person name="Turgeon B."/>
            <person name="Goodwin S."/>
            <person name="Spatafora J."/>
            <person name="Crous P."/>
            <person name="Grigoriev I."/>
        </authorList>
    </citation>
    <scope>NUCLEOTIDE SEQUENCE</scope>
    <source>
        <strain evidence="13">CBS 122368</strain>
    </source>
</reference>
<proteinExistence type="predicted"/>
<dbReference type="GO" id="GO:0031177">
    <property type="term" value="F:phosphopantetheine binding"/>
    <property type="evidence" value="ECO:0007669"/>
    <property type="project" value="InterPro"/>
</dbReference>
<evidence type="ECO:0000259" key="11">
    <source>
        <dbReference type="PROSITE" id="PS52004"/>
    </source>
</evidence>
<feature type="domain" description="PKS/mFAS DH" evidence="12">
    <location>
        <begin position="969"/>
        <end position="1268"/>
    </location>
</feature>
<protein>
    <submittedName>
        <fullName evidence="13">Ketoacyl-synt-domain-containing protein</fullName>
    </submittedName>
</protein>
<dbReference type="SMART" id="SM00829">
    <property type="entry name" value="PKS_ER"/>
    <property type="match status" value="1"/>
</dbReference>
<dbReference type="InterPro" id="IPR020841">
    <property type="entry name" value="PKS_Beta-ketoAc_synthase_dom"/>
</dbReference>
<dbReference type="InterPro" id="IPR016039">
    <property type="entry name" value="Thiolase-like"/>
</dbReference>
<dbReference type="Pfam" id="PF00107">
    <property type="entry name" value="ADH_zinc_N"/>
    <property type="match status" value="1"/>
</dbReference>